<sequence>MILNPYNPDTLKPLTVFIGRTGSGKREFARSLEREHGFLAIECPEIGLHPTEQCAKVEALVRAAQGNRIVVVTNSPCFLDHCDPKRDSIVIFVNGVGYPLDQGVVDTFCDEFGLGEVWLNEGDARLAGLKKGAELT</sequence>
<protein>
    <recommendedName>
        <fullName evidence="2">ATPase AAA-type core domain-containing protein</fullName>
    </recommendedName>
</protein>
<proteinExistence type="predicted"/>
<reference evidence="1" key="1">
    <citation type="journal article" date="2015" name="Nature">
        <title>Complex archaea that bridge the gap between prokaryotes and eukaryotes.</title>
        <authorList>
            <person name="Spang A."/>
            <person name="Saw J.H."/>
            <person name="Jorgensen S.L."/>
            <person name="Zaremba-Niedzwiedzka K."/>
            <person name="Martijn J."/>
            <person name="Lind A.E."/>
            <person name="van Eijk R."/>
            <person name="Schleper C."/>
            <person name="Guy L."/>
            <person name="Ettema T.J."/>
        </authorList>
    </citation>
    <scope>NUCLEOTIDE SEQUENCE</scope>
</reference>
<evidence type="ECO:0008006" key="2">
    <source>
        <dbReference type="Google" id="ProtNLM"/>
    </source>
</evidence>
<organism evidence="1">
    <name type="scientific">marine sediment metagenome</name>
    <dbReference type="NCBI Taxonomy" id="412755"/>
    <lineage>
        <taxon>unclassified sequences</taxon>
        <taxon>metagenomes</taxon>
        <taxon>ecological metagenomes</taxon>
    </lineage>
</organism>
<dbReference type="EMBL" id="LAZR01061723">
    <property type="protein sequence ID" value="KKK63004.1"/>
    <property type="molecule type" value="Genomic_DNA"/>
</dbReference>
<comment type="caution">
    <text evidence="1">The sequence shown here is derived from an EMBL/GenBank/DDBJ whole genome shotgun (WGS) entry which is preliminary data.</text>
</comment>
<evidence type="ECO:0000313" key="1">
    <source>
        <dbReference type="EMBL" id="KKK63004.1"/>
    </source>
</evidence>
<gene>
    <name evidence="1" type="ORF">LCGC14_2998640</name>
</gene>
<name>A0A0F8Z9A1_9ZZZZ</name>
<accession>A0A0F8Z9A1</accession>
<dbReference type="AlphaFoldDB" id="A0A0F8Z9A1"/>